<evidence type="ECO:0000313" key="8">
    <source>
        <dbReference type="Proteomes" id="UP000284202"/>
    </source>
</evidence>
<dbReference type="InterPro" id="IPR036388">
    <property type="entry name" value="WH-like_DNA-bd_sf"/>
</dbReference>
<dbReference type="SUPFAM" id="SSF46785">
    <property type="entry name" value="Winged helix' DNA-binding domain"/>
    <property type="match status" value="1"/>
</dbReference>
<evidence type="ECO:0000256" key="5">
    <source>
        <dbReference type="SAM" id="MobiDB-lite"/>
    </source>
</evidence>
<dbReference type="Gene3D" id="3.40.190.10">
    <property type="entry name" value="Periplasmic binding protein-like II"/>
    <property type="match status" value="2"/>
</dbReference>
<dbReference type="SUPFAM" id="SSF53850">
    <property type="entry name" value="Periplasmic binding protein-like II"/>
    <property type="match status" value="1"/>
</dbReference>
<dbReference type="PROSITE" id="PS50931">
    <property type="entry name" value="HTH_LYSR"/>
    <property type="match status" value="1"/>
</dbReference>
<dbReference type="InterPro" id="IPR005119">
    <property type="entry name" value="LysR_subst-bd"/>
</dbReference>
<dbReference type="PRINTS" id="PR00039">
    <property type="entry name" value="HTHLYSR"/>
</dbReference>
<organism evidence="7 8">
    <name type="scientific">Paracoccus onubensis</name>
    <dbReference type="NCBI Taxonomy" id="1675788"/>
    <lineage>
        <taxon>Bacteria</taxon>
        <taxon>Pseudomonadati</taxon>
        <taxon>Pseudomonadota</taxon>
        <taxon>Alphaproteobacteria</taxon>
        <taxon>Rhodobacterales</taxon>
        <taxon>Paracoccaceae</taxon>
        <taxon>Paracoccus</taxon>
    </lineage>
</organism>
<dbReference type="OrthoDB" id="9813056at2"/>
<evidence type="ECO:0000256" key="3">
    <source>
        <dbReference type="ARBA" id="ARBA00023125"/>
    </source>
</evidence>
<dbReference type="RefSeq" id="WP_119746213.1">
    <property type="nucleotide sequence ID" value="NZ_QZCG01000002.1"/>
</dbReference>
<keyword evidence="3" id="KW-0238">DNA-binding</keyword>
<dbReference type="Pfam" id="PF00126">
    <property type="entry name" value="HTH_1"/>
    <property type="match status" value="1"/>
</dbReference>
<dbReference type="InterPro" id="IPR000847">
    <property type="entry name" value="LysR_HTH_N"/>
</dbReference>
<evidence type="ECO:0000313" key="7">
    <source>
        <dbReference type="EMBL" id="RJE88108.1"/>
    </source>
</evidence>
<proteinExistence type="inferred from homology"/>
<feature type="domain" description="HTH lysR-type" evidence="6">
    <location>
        <begin position="5"/>
        <end position="62"/>
    </location>
</feature>
<dbReference type="GO" id="GO:0006351">
    <property type="term" value="P:DNA-templated transcription"/>
    <property type="evidence" value="ECO:0007669"/>
    <property type="project" value="TreeGrafter"/>
</dbReference>
<feature type="region of interest" description="Disordered" evidence="5">
    <location>
        <begin position="292"/>
        <end position="329"/>
    </location>
</feature>
<dbReference type="Gene3D" id="1.10.10.10">
    <property type="entry name" value="Winged helix-like DNA-binding domain superfamily/Winged helix DNA-binding domain"/>
    <property type="match status" value="1"/>
</dbReference>
<keyword evidence="4" id="KW-0804">Transcription</keyword>
<reference evidence="8" key="1">
    <citation type="submission" date="2018-09" db="EMBL/GenBank/DDBJ databases">
        <title>Acidovorax cavernicola nov. sp. isolated from Gruta de las Maravillas (Aracena, Spain).</title>
        <authorList>
            <person name="Jurado V."/>
            <person name="Gutierrez-Patricio S."/>
            <person name="Gonzalez-Pimentel J.L."/>
            <person name="Miller A.Z."/>
            <person name="Laiz L."/>
            <person name="Saiz-Jimenez C."/>
        </authorList>
    </citation>
    <scope>NUCLEOTIDE SEQUENCE [LARGE SCALE GENOMIC DNA]</scope>
    <source>
        <strain evidence="8">1011MAR3C25</strain>
    </source>
</reference>
<sequence>MSSFPTLTSLKAFAMVGNCLSFTQAAKRLGVTQSAVSRQIRQLEEAMDIVLFRRVGNSVVLTESGALLHEKLADAFDLMDEAVRGANESLPREKLTVLAPPTFAARWLARRLASVRHSLPDLDLAIHMQPENNVRFDCTIRFGTEAHQKQSSTLLMMEQHIAVCAPDLWADEQRLRRSCLLYILNDTRRLPTWENWFSATQHNRNIFPENSVEFATLDMVIQAAQSGGGIAVVDRSMIEFELKSGHLTQIDPVIVTGPFGYWLDINNERMERRRVLRFARWLQNAAGAGREAIGGLPPAKRALDDRRERLPDADGTAFNPNAAQDGVVD</sequence>
<dbReference type="PANTHER" id="PTHR30537">
    <property type="entry name" value="HTH-TYPE TRANSCRIPTIONAL REGULATOR"/>
    <property type="match status" value="1"/>
</dbReference>
<accession>A0A418T4F7</accession>
<protein>
    <submittedName>
        <fullName evidence="7">LysR family transcriptional regulator</fullName>
    </submittedName>
</protein>
<keyword evidence="8" id="KW-1185">Reference proteome</keyword>
<keyword evidence="2" id="KW-0805">Transcription regulation</keyword>
<dbReference type="EMBL" id="QZCG01000002">
    <property type="protein sequence ID" value="RJE88108.1"/>
    <property type="molecule type" value="Genomic_DNA"/>
</dbReference>
<dbReference type="Pfam" id="PF03466">
    <property type="entry name" value="LysR_substrate"/>
    <property type="match status" value="1"/>
</dbReference>
<evidence type="ECO:0000256" key="4">
    <source>
        <dbReference type="ARBA" id="ARBA00023163"/>
    </source>
</evidence>
<evidence type="ECO:0000256" key="2">
    <source>
        <dbReference type="ARBA" id="ARBA00023015"/>
    </source>
</evidence>
<feature type="compositionally biased region" description="Basic and acidic residues" evidence="5">
    <location>
        <begin position="301"/>
        <end position="312"/>
    </location>
</feature>
<dbReference type="InterPro" id="IPR058163">
    <property type="entry name" value="LysR-type_TF_proteobact-type"/>
</dbReference>
<dbReference type="FunFam" id="1.10.10.10:FF:000001">
    <property type="entry name" value="LysR family transcriptional regulator"/>
    <property type="match status" value="1"/>
</dbReference>
<dbReference type="GO" id="GO:0043565">
    <property type="term" value="F:sequence-specific DNA binding"/>
    <property type="evidence" value="ECO:0007669"/>
    <property type="project" value="TreeGrafter"/>
</dbReference>
<name>A0A418T4F7_9RHOB</name>
<evidence type="ECO:0000259" key="6">
    <source>
        <dbReference type="PROSITE" id="PS50931"/>
    </source>
</evidence>
<dbReference type="InterPro" id="IPR011991">
    <property type="entry name" value="ArsR-like_HTH"/>
</dbReference>
<dbReference type="AlphaFoldDB" id="A0A418T4F7"/>
<dbReference type="InterPro" id="IPR036390">
    <property type="entry name" value="WH_DNA-bd_sf"/>
</dbReference>
<dbReference type="CDD" id="cd00090">
    <property type="entry name" value="HTH_ARSR"/>
    <property type="match status" value="1"/>
</dbReference>
<gene>
    <name evidence="7" type="ORF">D3P04_04130</name>
</gene>
<comment type="similarity">
    <text evidence="1">Belongs to the LysR transcriptional regulatory family.</text>
</comment>
<dbReference type="PANTHER" id="PTHR30537:SF5">
    <property type="entry name" value="HTH-TYPE TRANSCRIPTIONAL ACTIVATOR TTDR-RELATED"/>
    <property type="match status" value="1"/>
</dbReference>
<comment type="caution">
    <text evidence="7">The sequence shown here is derived from an EMBL/GenBank/DDBJ whole genome shotgun (WGS) entry which is preliminary data.</text>
</comment>
<evidence type="ECO:0000256" key="1">
    <source>
        <dbReference type="ARBA" id="ARBA00009437"/>
    </source>
</evidence>
<dbReference type="GO" id="GO:0003700">
    <property type="term" value="F:DNA-binding transcription factor activity"/>
    <property type="evidence" value="ECO:0007669"/>
    <property type="project" value="InterPro"/>
</dbReference>
<dbReference type="Proteomes" id="UP000284202">
    <property type="component" value="Unassembled WGS sequence"/>
</dbReference>